<dbReference type="CDD" id="cd02076">
    <property type="entry name" value="P-type_ATPase_H"/>
    <property type="match status" value="1"/>
</dbReference>
<feature type="domain" description="Cation-transporting P-type ATPase N-terminal" evidence="13">
    <location>
        <begin position="6"/>
        <end position="79"/>
    </location>
</feature>
<evidence type="ECO:0000313" key="14">
    <source>
        <dbReference type="EMBL" id="ADU96962.1"/>
    </source>
</evidence>
<accession>E8T267</accession>
<keyword evidence="11 12" id="KW-0472">Membrane</keyword>
<dbReference type="PRINTS" id="PR00119">
    <property type="entry name" value="CATATPASE"/>
</dbReference>
<keyword evidence="5" id="KW-0479">Metal-binding</keyword>
<dbReference type="FunFam" id="3.40.50.1000:FF:000001">
    <property type="entry name" value="Phospholipid-transporting ATPase IC"/>
    <property type="match status" value="1"/>
</dbReference>
<dbReference type="InterPro" id="IPR004014">
    <property type="entry name" value="ATPase_P-typ_cation-transptr_N"/>
</dbReference>
<dbReference type="Pfam" id="PF00122">
    <property type="entry name" value="E1-E2_ATPase"/>
    <property type="match status" value="1"/>
</dbReference>
<evidence type="ECO:0000259" key="13">
    <source>
        <dbReference type="SMART" id="SM00831"/>
    </source>
</evidence>
<keyword evidence="3" id="KW-0597">Phosphoprotein</keyword>
<dbReference type="InterPro" id="IPR001757">
    <property type="entry name" value="P_typ_ATPase"/>
</dbReference>
<dbReference type="InterPro" id="IPR023298">
    <property type="entry name" value="ATPase_P-typ_TM_dom_sf"/>
</dbReference>
<dbReference type="Gene3D" id="1.20.1110.10">
    <property type="entry name" value="Calcium-transporting ATPase, transmembrane domain"/>
    <property type="match status" value="1"/>
</dbReference>
<dbReference type="InterPro" id="IPR018303">
    <property type="entry name" value="ATPase_P-typ_P_site"/>
</dbReference>
<organism evidence="14 15">
    <name type="scientific">Thermovibrio ammonificans (strain DSM 15698 / JCM 12110 / HB-1)</name>
    <dbReference type="NCBI Taxonomy" id="648996"/>
    <lineage>
        <taxon>Bacteria</taxon>
        <taxon>Pseudomonadati</taxon>
        <taxon>Aquificota</taxon>
        <taxon>Aquificia</taxon>
        <taxon>Desulfurobacteriales</taxon>
        <taxon>Desulfurobacteriaceae</taxon>
        <taxon>Thermovibrio</taxon>
    </lineage>
</organism>
<evidence type="ECO:0000256" key="3">
    <source>
        <dbReference type="ARBA" id="ARBA00022553"/>
    </source>
</evidence>
<feature type="transmembrane region" description="Helical" evidence="12">
    <location>
        <begin position="839"/>
        <end position="859"/>
    </location>
</feature>
<dbReference type="SUPFAM" id="SSF81665">
    <property type="entry name" value="Calcium ATPase, transmembrane domain M"/>
    <property type="match status" value="1"/>
</dbReference>
<feature type="transmembrane region" description="Helical" evidence="12">
    <location>
        <begin position="744"/>
        <end position="762"/>
    </location>
</feature>
<evidence type="ECO:0000256" key="2">
    <source>
        <dbReference type="ARBA" id="ARBA00008804"/>
    </source>
</evidence>
<dbReference type="SFLD" id="SFLDF00027">
    <property type="entry name" value="p-type_atpase"/>
    <property type="match status" value="1"/>
</dbReference>
<dbReference type="KEGG" id="tam:Theam_0995"/>
<evidence type="ECO:0000256" key="4">
    <source>
        <dbReference type="ARBA" id="ARBA00022692"/>
    </source>
</evidence>
<evidence type="ECO:0000256" key="5">
    <source>
        <dbReference type="ARBA" id="ARBA00022723"/>
    </source>
</evidence>
<comment type="similarity">
    <text evidence="2">Belongs to the cation transport ATPase (P-type) (TC 3.A.3) family. Type IIIA subfamily.</text>
</comment>
<evidence type="ECO:0000256" key="8">
    <source>
        <dbReference type="ARBA" id="ARBA00022842"/>
    </source>
</evidence>
<dbReference type="Proteomes" id="UP000006362">
    <property type="component" value="Chromosome"/>
</dbReference>
<proteinExistence type="inferred from homology"/>
<name>E8T267_THEA1</name>
<dbReference type="AlphaFoldDB" id="E8T267"/>
<dbReference type="FunFam" id="3.40.50.1000:FF:000211">
    <property type="entry name" value="Plasma membrane ATPase"/>
    <property type="match status" value="1"/>
</dbReference>
<evidence type="ECO:0000256" key="12">
    <source>
        <dbReference type="SAM" id="Phobius"/>
    </source>
</evidence>
<dbReference type="InterPro" id="IPR006534">
    <property type="entry name" value="P-type_ATPase_IIIA"/>
</dbReference>
<evidence type="ECO:0000256" key="1">
    <source>
        <dbReference type="ARBA" id="ARBA00004141"/>
    </source>
</evidence>
<dbReference type="GO" id="GO:0120029">
    <property type="term" value="P:proton export across plasma membrane"/>
    <property type="evidence" value="ECO:0007669"/>
    <property type="project" value="InterPro"/>
</dbReference>
<keyword evidence="7" id="KW-0067">ATP-binding</keyword>
<dbReference type="GO" id="GO:0005524">
    <property type="term" value="F:ATP binding"/>
    <property type="evidence" value="ECO:0007669"/>
    <property type="project" value="UniProtKB-KW"/>
</dbReference>
<dbReference type="InterPro" id="IPR008250">
    <property type="entry name" value="ATPase_P-typ_transduc_dom_A_sf"/>
</dbReference>
<keyword evidence="10 12" id="KW-1133">Transmembrane helix</keyword>
<dbReference type="SFLD" id="SFLDG00002">
    <property type="entry name" value="C1.7:_P-type_atpase_like"/>
    <property type="match status" value="1"/>
</dbReference>
<dbReference type="InterPro" id="IPR044492">
    <property type="entry name" value="P_typ_ATPase_HD_dom"/>
</dbReference>
<dbReference type="HOGENOM" id="CLU_002360_6_4_0"/>
<dbReference type="PROSITE" id="PS00154">
    <property type="entry name" value="ATPASE_E1_E2"/>
    <property type="match status" value="1"/>
</dbReference>
<feature type="transmembrane region" description="Helical" evidence="12">
    <location>
        <begin position="774"/>
        <end position="794"/>
    </location>
</feature>
<dbReference type="InterPro" id="IPR023299">
    <property type="entry name" value="ATPase_P-typ_cyto_dom_N"/>
</dbReference>
<evidence type="ECO:0000313" key="15">
    <source>
        <dbReference type="Proteomes" id="UP000006362"/>
    </source>
</evidence>
<evidence type="ECO:0000256" key="9">
    <source>
        <dbReference type="ARBA" id="ARBA00022967"/>
    </source>
</evidence>
<dbReference type="SFLD" id="SFLDS00003">
    <property type="entry name" value="Haloacid_Dehalogenase"/>
    <property type="match status" value="1"/>
</dbReference>
<dbReference type="InterPro" id="IPR023214">
    <property type="entry name" value="HAD_sf"/>
</dbReference>
<dbReference type="GO" id="GO:0008553">
    <property type="term" value="F:P-type proton-exporting transporter activity"/>
    <property type="evidence" value="ECO:0007669"/>
    <property type="project" value="InterPro"/>
</dbReference>
<feature type="transmembrane region" description="Helical" evidence="12">
    <location>
        <begin position="806"/>
        <end position="827"/>
    </location>
</feature>
<dbReference type="GO" id="GO:0016020">
    <property type="term" value="C:membrane"/>
    <property type="evidence" value="ECO:0007669"/>
    <property type="project" value="UniProtKB-SubCell"/>
</dbReference>
<dbReference type="SUPFAM" id="SSF56784">
    <property type="entry name" value="HAD-like"/>
    <property type="match status" value="1"/>
</dbReference>
<evidence type="ECO:0000256" key="11">
    <source>
        <dbReference type="ARBA" id="ARBA00023136"/>
    </source>
</evidence>
<dbReference type="Pfam" id="PF13246">
    <property type="entry name" value="Cation_ATPase"/>
    <property type="match status" value="1"/>
</dbReference>
<dbReference type="PRINTS" id="PR00120">
    <property type="entry name" value="HATPASE"/>
</dbReference>
<keyword evidence="9" id="KW-1278">Translocase</keyword>
<gene>
    <name evidence="14" type="ordered locus">Theam_0995</name>
</gene>
<protein>
    <submittedName>
        <fullName evidence="14">Plasma-membrane proton-efflux P-type ATPase</fullName>
    </submittedName>
</protein>
<dbReference type="eggNOG" id="COG0474">
    <property type="taxonomic scope" value="Bacteria"/>
</dbReference>
<dbReference type="FunFam" id="3.40.1110.10:FF:000005">
    <property type="entry name" value="Plasma membrane ATPase"/>
    <property type="match status" value="1"/>
</dbReference>
<dbReference type="InterPro" id="IPR036412">
    <property type="entry name" value="HAD-like_sf"/>
</dbReference>
<dbReference type="SUPFAM" id="SSF81653">
    <property type="entry name" value="Calcium ATPase, transduction domain A"/>
    <property type="match status" value="1"/>
</dbReference>
<dbReference type="Gene3D" id="2.70.150.10">
    <property type="entry name" value="Calcium-transporting ATPase, cytoplasmic transduction domain A"/>
    <property type="match status" value="1"/>
</dbReference>
<keyword evidence="8" id="KW-0460">Magnesium</keyword>
<keyword evidence="15" id="KW-1185">Reference proteome</keyword>
<keyword evidence="4 12" id="KW-0812">Transmembrane</keyword>
<feature type="transmembrane region" description="Helical" evidence="12">
    <location>
        <begin position="229"/>
        <end position="251"/>
    </location>
</feature>
<dbReference type="GO" id="GO:0016887">
    <property type="term" value="F:ATP hydrolysis activity"/>
    <property type="evidence" value="ECO:0007669"/>
    <property type="project" value="InterPro"/>
</dbReference>
<evidence type="ECO:0000256" key="6">
    <source>
        <dbReference type="ARBA" id="ARBA00022741"/>
    </source>
</evidence>
<dbReference type="RefSeq" id="WP_013537748.1">
    <property type="nucleotide sequence ID" value="NC_014926.1"/>
</dbReference>
<dbReference type="FunFam" id="2.70.150.10:FF:000042">
    <property type="entry name" value="Plasma membrane ATPase"/>
    <property type="match status" value="1"/>
</dbReference>
<dbReference type="STRING" id="648996.Theam_0995"/>
<evidence type="ECO:0000256" key="10">
    <source>
        <dbReference type="ARBA" id="ARBA00022989"/>
    </source>
</evidence>
<dbReference type="GO" id="GO:0046872">
    <property type="term" value="F:metal ion binding"/>
    <property type="evidence" value="ECO:0007669"/>
    <property type="project" value="UniProtKB-KW"/>
</dbReference>
<dbReference type="EMBL" id="CP002444">
    <property type="protein sequence ID" value="ADU96962.1"/>
    <property type="molecule type" value="Genomic_DNA"/>
</dbReference>
<dbReference type="NCBIfam" id="TIGR01647">
    <property type="entry name" value="ATPase-IIIA_H"/>
    <property type="match status" value="1"/>
</dbReference>
<reference evidence="14" key="1">
    <citation type="submission" date="2011-01" db="EMBL/GenBank/DDBJ databases">
        <title>Complete sequence of chromosome of Thermovibrio ammonificans HB-1.</title>
        <authorList>
            <consortium name="US DOE Joint Genome Institute"/>
            <person name="Lucas S."/>
            <person name="Copeland A."/>
            <person name="Lapidus A."/>
            <person name="Cheng J.-F."/>
            <person name="Goodwin L."/>
            <person name="Pitluck S."/>
            <person name="Davenport K."/>
            <person name="Detter J.C."/>
            <person name="Han C."/>
            <person name="Tapia R."/>
            <person name="Land M."/>
            <person name="Hauser L."/>
            <person name="Kyrpides N."/>
            <person name="Ivanova N."/>
            <person name="Ovchinnikova G."/>
            <person name="Vetriani C."/>
            <person name="Woyke T."/>
        </authorList>
    </citation>
    <scope>NUCLEOTIDE SEQUENCE [LARGE SCALE GENOMIC DNA]</scope>
    <source>
        <strain evidence="14">HB-1</strain>
    </source>
</reference>
<sequence>MAKIDEFKEKSIEETVKELGTSLERGLSEEEARRRLQKYGYNEIPEKEEPLWHRIFRRFWGPIPWMIEIAALLSALVKHWEDFAIILTLLFVNAGVDFWQEHKALSALKVLKEKLARKALVLRDGKWKEVDARFLVPGDVIKIKIGDIIPADVKLDHGGDYILVDQSALTGESLPVTKKPGDVAYANSVVKKGEIIAVVVATGLDTYFGKTVQLVAKAEKEQRSHFQEMVIKVGNFLIALTLVLIAITIFVELNRGKPFIELLQFSLVLTVAAIPVALPAVLTVTMAIGALYLAKRQVIVSRLAAIEELAGVDVLCSDKTGTLTMNKMTVSDPYTVGNYKPEDLMFYAALASKEENNDPIEIPIFEWLKKHNLYEKVKECVQKKFVPFDPVRKRTEALVECKGKKLVVTKGAPQVIIELCDKSEFDVEKAYKKVEELAENGFRTLGVAYKAPQEEKFHFVGLIPLYDPPRPDSKEAVQEAKRFGVEVKMVTGDNIAIARYIARILGIGDKIISARELRGEQEPKEYIVLAEIIAKALMKTLHNLSDKEIEEKTKQIVELVKKELQNAPLPKGIVRKHESEIIKIIEEANGFAEVFPEDKYFIVDKLQKAGHIVGMTGDGVNDAPALRKADCGIAVANATDAARAAAALVLLKPGLKVIIKAFEIARQIFGRMEAYTIYRIAETIRVLFFMTLSILIFQFYPITTVMIILLALLNDIPILSIAYDRVKIAEKPVRWDFYELNVMSFWLGVAGVLSSFTIYFLLERYWHLPQDLIQSIIFTKLIVAGHFTIFNTRVKDWFFKKPWPSAVLFIATQGTSFLGTVIGVYGFHLMTPIGWKWGIFIWGYAFAWFLFNDAVKMAVLKMYRERKFMFAPGHFKLIKKIFSA</sequence>
<dbReference type="InterPro" id="IPR059000">
    <property type="entry name" value="ATPase_P-type_domA"/>
</dbReference>
<dbReference type="NCBIfam" id="TIGR01494">
    <property type="entry name" value="ATPase_P-type"/>
    <property type="match status" value="3"/>
</dbReference>
<evidence type="ECO:0000256" key="7">
    <source>
        <dbReference type="ARBA" id="ARBA00022840"/>
    </source>
</evidence>
<keyword evidence="6" id="KW-0547">Nucleotide-binding</keyword>
<dbReference type="OrthoDB" id="9779at2"/>
<dbReference type="PANTHER" id="PTHR42861">
    <property type="entry name" value="CALCIUM-TRANSPORTING ATPASE"/>
    <property type="match status" value="1"/>
</dbReference>
<dbReference type="Gene3D" id="3.40.50.1000">
    <property type="entry name" value="HAD superfamily/HAD-like"/>
    <property type="match status" value="1"/>
</dbReference>
<feature type="transmembrane region" description="Helical" evidence="12">
    <location>
        <begin position="676"/>
        <end position="696"/>
    </location>
</feature>
<dbReference type="SMART" id="SM00831">
    <property type="entry name" value="Cation_ATPase_N"/>
    <property type="match status" value="1"/>
</dbReference>
<feature type="transmembrane region" description="Helical" evidence="12">
    <location>
        <begin position="702"/>
        <end position="723"/>
    </location>
</feature>
<dbReference type="Pfam" id="PF00690">
    <property type="entry name" value="Cation_ATPase_N"/>
    <property type="match status" value="1"/>
</dbReference>
<comment type="subcellular location">
    <subcellularLocation>
        <location evidence="1">Membrane</location>
        <topology evidence="1">Multi-pass membrane protein</topology>
    </subcellularLocation>
</comment>
<feature type="transmembrane region" description="Helical" evidence="12">
    <location>
        <begin position="263"/>
        <end position="293"/>
    </location>
</feature>
<dbReference type="Gene3D" id="3.40.1110.10">
    <property type="entry name" value="Calcium-transporting ATPase, cytoplasmic domain N"/>
    <property type="match status" value="1"/>
</dbReference>